<protein>
    <submittedName>
        <fullName evidence="1">Uncharacterized protein</fullName>
    </submittedName>
</protein>
<name>A0ABS3TIA4_9BACT</name>
<comment type="caution">
    <text evidence="1">The sequence shown here is derived from an EMBL/GenBank/DDBJ whole genome shotgun (WGS) entry which is preliminary data.</text>
</comment>
<keyword evidence="2" id="KW-1185">Reference proteome</keyword>
<accession>A0ABS3TIA4</accession>
<proteinExistence type="predicted"/>
<gene>
    <name evidence="1" type="ORF">J4D97_20855</name>
</gene>
<reference evidence="1 2" key="1">
    <citation type="submission" date="2021-03" db="EMBL/GenBank/DDBJ databases">
        <authorList>
            <person name="Kim M.K."/>
        </authorList>
    </citation>
    <scope>NUCLEOTIDE SEQUENCE [LARGE SCALE GENOMIC DNA]</scope>
    <source>
        <strain evidence="1 2">BT507</strain>
    </source>
</reference>
<evidence type="ECO:0000313" key="1">
    <source>
        <dbReference type="EMBL" id="MBO3273113.1"/>
    </source>
</evidence>
<evidence type="ECO:0000313" key="2">
    <source>
        <dbReference type="Proteomes" id="UP000670527"/>
    </source>
</evidence>
<dbReference type="Proteomes" id="UP000670527">
    <property type="component" value="Unassembled WGS sequence"/>
</dbReference>
<sequence length="148" mass="16259">MTVSRYDAESETPILRIVSADEVTEPDPTPPSPMMVLVAAEEAATHRTLIEYNGVLWGGGAPDSISRIVAELGQHDLDPDFLYTGQGQPYISSEEGRFVFFGRFSHVSRTYRVLTNDPAVIAQLTAAISANPTVLAFYDEQQRPEDAE</sequence>
<organism evidence="1 2">
    <name type="scientific">Hymenobacter defluvii</name>
    <dbReference type="NCBI Taxonomy" id="2054411"/>
    <lineage>
        <taxon>Bacteria</taxon>
        <taxon>Pseudomonadati</taxon>
        <taxon>Bacteroidota</taxon>
        <taxon>Cytophagia</taxon>
        <taxon>Cytophagales</taxon>
        <taxon>Hymenobacteraceae</taxon>
        <taxon>Hymenobacter</taxon>
    </lineage>
</organism>
<dbReference type="EMBL" id="JAGETX010000024">
    <property type="protein sequence ID" value="MBO3273113.1"/>
    <property type="molecule type" value="Genomic_DNA"/>
</dbReference>
<dbReference type="RefSeq" id="WP_208309260.1">
    <property type="nucleotide sequence ID" value="NZ_JAGETX010000024.1"/>
</dbReference>